<dbReference type="OrthoDB" id="5637719at2"/>
<feature type="region of interest" description="Disordered" evidence="1">
    <location>
        <begin position="156"/>
        <end position="192"/>
    </location>
</feature>
<dbReference type="Proteomes" id="UP000254554">
    <property type="component" value="Unassembled WGS sequence"/>
</dbReference>
<reference evidence="3 4" key="1">
    <citation type="submission" date="2018-06" db="EMBL/GenBank/DDBJ databases">
        <authorList>
            <consortium name="Pathogen Informatics"/>
            <person name="Doyle S."/>
        </authorList>
    </citation>
    <scope>NUCLEOTIDE SEQUENCE [LARGE SCALE GENOMIC DNA]</scope>
    <source>
        <strain evidence="3 4">NCTC11370</strain>
    </source>
</reference>
<protein>
    <submittedName>
        <fullName evidence="3">Uncharacterized protein</fullName>
    </submittedName>
</protein>
<dbReference type="GeneID" id="93293816"/>
<accession>A0A377GDK1</accession>
<dbReference type="RefSeq" id="WP_010654933.1">
    <property type="nucleotide sequence ID" value="NZ_JAPHOS010000001.1"/>
</dbReference>
<evidence type="ECO:0000313" key="4">
    <source>
        <dbReference type="Proteomes" id="UP000254554"/>
    </source>
</evidence>
<keyword evidence="2" id="KW-0472">Membrane</keyword>
<name>A0A377GDK1_9GAMM</name>
<evidence type="ECO:0000256" key="2">
    <source>
        <dbReference type="SAM" id="Phobius"/>
    </source>
</evidence>
<dbReference type="AlphaFoldDB" id="A0A377GDK1"/>
<evidence type="ECO:0000313" key="3">
    <source>
        <dbReference type="EMBL" id="STO22824.1"/>
    </source>
</evidence>
<feature type="compositionally biased region" description="Acidic residues" evidence="1">
    <location>
        <begin position="160"/>
        <end position="183"/>
    </location>
</feature>
<organism evidence="3 4">
    <name type="scientific">Fluoribacter dumoffii</name>
    <dbReference type="NCBI Taxonomy" id="463"/>
    <lineage>
        <taxon>Bacteria</taxon>
        <taxon>Pseudomonadati</taxon>
        <taxon>Pseudomonadota</taxon>
        <taxon>Gammaproteobacteria</taxon>
        <taxon>Legionellales</taxon>
        <taxon>Legionellaceae</taxon>
        <taxon>Fluoribacter</taxon>
    </lineage>
</organism>
<proteinExistence type="predicted"/>
<dbReference type="EMBL" id="UGGT01000001">
    <property type="protein sequence ID" value="STO22824.1"/>
    <property type="molecule type" value="Genomic_DNA"/>
</dbReference>
<keyword evidence="2" id="KW-0812">Transmembrane</keyword>
<keyword evidence="2" id="KW-1133">Transmembrane helix</keyword>
<feature type="transmembrane region" description="Helical" evidence="2">
    <location>
        <begin position="81"/>
        <end position="102"/>
    </location>
</feature>
<evidence type="ECO:0000256" key="1">
    <source>
        <dbReference type="SAM" id="MobiDB-lite"/>
    </source>
</evidence>
<gene>
    <name evidence="3" type="ORF">NCTC11370_02926</name>
</gene>
<keyword evidence="4" id="KW-1185">Reference proteome</keyword>
<sequence length="192" mass="21243">MAGSTSNILTRLQARVPTSSSAHRNIQRGNAGLAVTQLTVQSGLEITNTTSPIPLIPIAFTQFLNSGYAVLREDTHLNEKVIQGLQALFSAVILGFAISLIFNDQEVIRQVMYLFQLLYSSLLLISWGGSEMSRDSSTNSATTEGAAHRLKSLIKRAVDPDEDLEKAEKKDEEEEYDETEENNLEQIRISKT</sequence>